<sequence length="250" mass="27188">MVPPPTHFLCIPLAGPRLARGWAAFRAAVADCGLPEEAVRPLGTLHLTLGVFSLREEGEVERAKGILDGLKPGSLLAQLREAASEPLSSHHECPPGSMPGGPNDPPPAGPVTVTFRGLQTMQKASKTSVVYTPPTDLDGSLHRLCEQLRQPFLESGLMTDEARPQLLHLTLFNTVYVKKKKGGHGRRRLLVDATELLRRYEAFIWAEDLPVIKLAICRMGAKKVEGGDVDVDGDGDEAYEVEAETELERS</sequence>
<feature type="region of interest" description="Disordered" evidence="1">
    <location>
        <begin position="81"/>
        <end position="108"/>
    </location>
</feature>
<dbReference type="InterPro" id="IPR009210">
    <property type="entry name" value="ASCC1"/>
</dbReference>
<accession>A0A2A9PF76</accession>
<evidence type="ECO:0000259" key="2">
    <source>
        <dbReference type="Pfam" id="PF10469"/>
    </source>
</evidence>
<dbReference type="GO" id="GO:0006307">
    <property type="term" value="P:DNA alkylation repair"/>
    <property type="evidence" value="ECO:0007669"/>
    <property type="project" value="InterPro"/>
</dbReference>
<dbReference type="AlphaFoldDB" id="A0A2A9PF76"/>
<reference evidence="3 4" key="2">
    <citation type="journal article" date="2017" name="Sci. Rep.">
        <title>Ant-infecting Ophiocordyceps genomes reveal a high diversity of potential behavioral manipulation genes and a possible major role for enterotoxins.</title>
        <authorList>
            <person name="de Bekker C."/>
            <person name="Ohm R.A."/>
            <person name="Evans H.C."/>
            <person name="Brachmann A."/>
            <person name="Hughes D.P."/>
        </authorList>
    </citation>
    <scope>NUCLEOTIDE SEQUENCE [LARGE SCALE GENOMIC DNA]</scope>
    <source>
        <strain evidence="3 4">SC16a</strain>
    </source>
</reference>
<dbReference type="Proteomes" id="UP000037136">
    <property type="component" value="Unassembled WGS sequence"/>
</dbReference>
<dbReference type="Gene3D" id="3.90.1140.10">
    <property type="entry name" value="Cyclic phosphodiesterase"/>
    <property type="match status" value="1"/>
</dbReference>
<feature type="domain" description="A-kinase anchor protein 7-like phosphoesterase" evidence="2">
    <location>
        <begin position="5"/>
        <end position="223"/>
    </location>
</feature>
<proteinExistence type="predicted"/>
<protein>
    <recommendedName>
        <fullName evidence="2">A-kinase anchor protein 7-like phosphoesterase domain-containing protein</fullName>
    </recommendedName>
</protein>
<dbReference type="GO" id="GO:0005634">
    <property type="term" value="C:nucleus"/>
    <property type="evidence" value="ECO:0007669"/>
    <property type="project" value="TreeGrafter"/>
</dbReference>
<dbReference type="OrthoDB" id="277832at2759"/>
<reference evidence="3 4" key="1">
    <citation type="journal article" date="2015" name="BMC Genomics">
        <title>Gene expression during zombie ant biting behavior reflects the complexity underlying fungal parasitic behavioral manipulation.</title>
        <authorList>
            <person name="de Bekker C."/>
            <person name="Ohm R.A."/>
            <person name="Loreto R.G."/>
            <person name="Sebastian A."/>
            <person name="Albert I."/>
            <person name="Merrow M."/>
            <person name="Brachmann A."/>
            <person name="Hughes D.P."/>
        </authorList>
    </citation>
    <scope>NUCLEOTIDE SEQUENCE [LARGE SCALE GENOMIC DNA]</scope>
    <source>
        <strain evidence="3 4">SC16a</strain>
    </source>
</reference>
<organism evidence="3 4">
    <name type="scientific">Ophiocordyceps unilateralis</name>
    <name type="common">Zombie-ant fungus</name>
    <name type="synonym">Torrubia unilateralis</name>
    <dbReference type="NCBI Taxonomy" id="268505"/>
    <lineage>
        <taxon>Eukaryota</taxon>
        <taxon>Fungi</taxon>
        <taxon>Dikarya</taxon>
        <taxon>Ascomycota</taxon>
        <taxon>Pezizomycotina</taxon>
        <taxon>Sordariomycetes</taxon>
        <taxon>Hypocreomycetidae</taxon>
        <taxon>Hypocreales</taxon>
        <taxon>Ophiocordycipitaceae</taxon>
        <taxon>Ophiocordyceps</taxon>
    </lineage>
</organism>
<gene>
    <name evidence="3" type="ORF">XA68_11602</name>
</gene>
<dbReference type="STRING" id="268505.A0A2A9PF76"/>
<dbReference type="GO" id="GO:0006355">
    <property type="term" value="P:regulation of DNA-templated transcription"/>
    <property type="evidence" value="ECO:0007669"/>
    <property type="project" value="TreeGrafter"/>
</dbReference>
<dbReference type="PANTHER" id="PTHR13360:SF1">
    <property type="entry name" value="ACTIVATING SIGNAL COINTEGRATOR 1 COMPLEX SUBUNIT 1"/>
    <property type="match status" value="1"/>
</dbReference>
<evidence type="ECO:0000313" key="3">
    <source>
        <dbReference type="EMBL" id="PFH59988.1"/>
    </source>
</evidence>
<dbReference type="EMBL" id="LAZP02000159">
    <property type="protein sequence ID" value="PFH59988.1"/>
    <property type="molecule type" value="Genomic_DNA"/>
</dbReference>
<keyword evidence="4" id="KW-1185">Reference proteome</keyword>
<evidence type="ECO:0000313" key="4">
    <source>
        <dbReference type="Proteomes" id="UP000037136"/>
    </source>
</evidence>
<dbReference type="PANTHER" id="PTHR13360">
    <property type="entry name" value="ACTIVATING SIGNAL COINTEGRATOR 1 COMPLEX SUBUNIT 1"/>
    <property type="match status" value="1"/>
</dbReference>
<name>A0A2A9PF76_OPHUN</name>
<comment type="caution">
    <text evidence="3">The sequence shown here is derived from an EMBL/GenBank/DDBJ whole genome shotgun (WGS) entry which is preliminary data.</text>
</comment>
<dbReference type="InterPro" id="IPR019510">
    <property type="entry name" value="AKAP7-like_phosphoesterase"/>
</dbReference>
<dbReference type="Pfam" id="PF10469">
    <property type="entry name" value="AKAP7_NLS"/>
    <property type="match status" value="1"/>
</dbReference>
<evidence type="ECO:0000256" key="1">
    <source>
        <dbReference type="SAM" id="MobiDB-lite"/>
    </source>
</evidence>